<sequence>MCTGETRSSFRFPSACLASKRKWQKMGLPREKVDVSITGDKSKMIVPPRLRQPLTVMTRSAKVWTPRHLGPFPGVPISLSGEDADWWEATLRFLNRINWKRLGEKS</sequence>
<gene>
    <name evidence="1" type="ORF">AVEN_52308_1</name>
</gene>
<evidence type="ECO:0000313" key="2">
    <source>
        <dbReference type="Proteomes" id="UP000499080"/>
    </source>
</evidence>
<accession>A0A4Y2GI76</accession>
<organism evidence="1 2">
    <name type="scientific">Araneus ventricosus</name>
    <name type="common">Orbweaver spider</name>
    <name type="synonym">Epeira ventricosa</name>
    <dbReference type="NCBI Taxonomy" id="182803"/>
    <lineage>
        <taxon>Eukaryota</taxon>
        <taxon>Metazoa</taxon>
        <taxon>Ecdysozoa</taxon>
        <taxon>Arthropoda</taxon>
        <taxon>Chelicerata</taxon>
        <taxon>Arachnida</taxon>
        <taxon>Araneae</taxon>
        <taxon>Araneomorphae</taxon>
        <taxon>Entelegynae</taxon>
        <taxon>Araneoidea</taxon>
        <taxon>Araneidae</taxon>
        <taxon>Araneus</taxon>
    </lineage>
</organism>
<dbReference type="Proteomes" id="UP000499080">
    <property type="component" value="Unassembled WGS sequence"/>
</dbReference>
<proteinExistence type="predicted"/>
<dbReference type="OrthoDB" id="10479476at2759"/>
<name>A0A4Y2GI76_ARAVE</name>
<keyword evidence="2" id="KW-1185">Reference proteome</keyword>
<dbReference type="EMBL" id="BGPR01001412">
    <property type="protein sequence ID" value="GBM53283.1"/>
    <property type="molecule type" value="Genomic_DNA"/>
</dbReference>
<dbReference type="AlphaFoldDB" id="A0A4Y2GI76"/>
<reference evidence="1 2" key="1">
    <citation type="journal article" date="2019" name="Sci. Rep.">
        <title>Orb-weaving spider Araneus ventricosus genome elucidates the spidroin gene catalogue.</title>
        <authorList>
            <person name="Kono N."/>
            <person name="Nakamura H."/>
            <person name="Ohtoshi R."/>
            <person name="Moran D.A.P."/>
            <person name="Shinohara A."/>
            <person name="Yoshida Y."/>
            <person name="Fujiwara M."/>
            <person name="Mori M."/>
            <person name="Tomita M."/>
            <person name="Arakawa K."/>
        </authorList>
    </citation>
    <scope>NUCLEOTIDE SEQUENCE [LARGE SCALE GENOMIC DNA]</scope>
</reference>
<evidence type="ECO:0000313" key="1">
    <source>
        <dbReference type="EMBL" id="GBM53283.1"/>
    </source>
</evidence>
<protein>
    <submittedName>
        <fullName evidence="1">Uncharacterized protein</fullName>
    </submittedName>
</protein>
<comment type="caution">
    <text evidence="1">The sequence shown here is derived from an EMBL/GenBank/DDBJ whole genome shotgun (WGS) entry which is preliminary data.</text>
</comment>